<comment type="caution">
    <text evidence="1">The sequence shown here is derived from an EMBL/GenBank/DDBJ whole genome shotgun (WGS) entry which is preliminary data.</text>
</comment>
<dbReference type="InterPro" id="IPR025049">
    <property type="entry name" value="Mfa-like_1"/>
</dbReference>
<dbReference type="Proteomes" id="UP001597205">
    <property type="component" value="Unassembled WGS sequence"/>
</dbReference>
<organism evidence="1 2">
    <name type="scientific">Sphingobacterium daejeonense</name>
    <dbReference type="NCBI Taxonomy" id="371142"/>
    <lineage>
        <taxon>Bacteria</taxon>
        <taxon>Pseudomonadati</taxon>
        <taxon>Bacteroidota</taxon>
        <taxon>Sphingobacteriia</taxon>
        <taxon>Sphingobacteriales</taxon>
        <taxon>Sphingobacteriaceae</taxon>
        <taxon>Sphingobacterium</taxon>
    </lineage>
</organism>
<dbReference type="Pfam" id="PF13149">
    <property type="entry name" value="Mfa_like_1"/>
    <property type="match status" value="1"/>
</dbReference>
<name>A0ABW3RH02_9SPHI</name>
<dbReference type="Gene3D" id="2.60.40.2620">
    <property type="entry name" value="Fimbrillin-like"/>
    <property type="match status" value="1"/>
</dbReference>
<dbReference type="InterPro" id="IPR042278">
    <property type="entry name" value="Mfa-like_1_N"/>
</dbReference>
<dbReference type="CDD" id="cd13120">
    <property type="entry name" value="BF2867_like_N"/>
    <property type="match status" value="1"/>
</dbReference>
<keyword evidence="2" id="KW-1185">Reference proteome</keyword>
<dbReference type="RefSeq" id="WP_380894619.1">
    <property type="nucleotide sequence ID" value="NZ_JBHTKY010000002.1"/>
</dbReference>
<protein>
    <submittedName>
        <fullName evidence="1">Fimbrillin family protein</fullName>
    </submittedName>
</protein>
<dbReference type="PROSITE" id="PS51257">
    <property type="entry name" value="PROKAR_LIPOPROTEIN"/>
    <property type="match status" value="1"/>
</dbReference>
<gene>
    <name evidence="1" type="ORF">ACFQ2C_02480</name>
</gene>
<sequence>MKTKQFLSATLAIVALMASCKKDDYRKLPSTEGVQFTSKIEGSAVTKASGTTWGANDEIGVFMKQGTGLGNALAANKKYVTPGNGNFTATGTDVINYPDQGKVDFIAYYPYASAVSGTTLPINVSNQTAQEKIDVMYSNNATGLDKTSGNPALTFQHKLSKIEINVTGGTGVNISGLKAVLNAVNTTASMDLTTGVISAGSNSANVNAKIISVDGKNTVEAILIPGDYAGKEVVFTSGNENFKWTLPANLAYETGKKYSYNVSLESGETKQVVVEGNATITDWTSIIGGSFKAGKDGGTVTTTPEPTTNAKEQTFYQEGFGEKGKDRLKVEKYMDFENKGVTYSSIFPGFADIRATSTMNSHLWLPANRNSGLKIEGIKSEGFKDVVLTFDIAAQELGPVNGVTVKINGKELSTSGDLKAKNKFIPVKVSGIESASTMTLEFVGTAANNKVGYRVDNVKLVGKK</sequence>
<accession>A0ABW3RH02</accession>
<dbReference type="CDD" id="cd13121">
    <property type="entry name" value="BF2867_like_C"/>
    <property type="match status" value="1"/>
</dbReference>
<evidence type="ECO:0000313" key="1">
    <source>
        <dbReference type="EMBL" id="MFD1164464.1"/>
    </source>
</evidence>
<dbReference type="EMBL" id="JBHTKY010000002">
    <property type="protein sequence ID" value="MFD1164464.1"/>
    <property type="molecule type" value="Genomic_DNA"/>
</dbReference>
<dbReference type="Gene3D" id="2.60.40.2630">
    <property type="match status" value="1"/>
</dbReference>
<evidence type="ECO:0000313" key="2">
    <source>
        <dbReference type="Proteomes" id="UP001597205"/>
    </source>
</evidence>
<reference evidence="2" key="1">
    <citation type="journal article" date="2019" name="Int. J. Syst. Evol. Microbiol.">
        <title>The Global Catalogue of Microorganisms (GCM) 10K type strain sequencing project: providing services to taxonomists for standard genome sequencing and annotation.</title>
        <authorList>
            <consortium name="The Broad Institute Genomics Platform"/>
            <consortium name="The Broad Institute Genome Sequencing Center for Infectious Disease"/>
            <person name="Wu L."/>
            <person name="Ma J."/>
        </authorList>
    </citation>
    <scope>NUCLEOTIDE SEQUENCE [LARGE SCALE GENOMIC DNA]</scope>
    <source>
        <strain evidence="2">CCUG 52468</strain>
    </source>
</reference>
<proteinExistence type="predicted"/>